<evidence type="ECO:0000313" key="2">
    <source>
        <dbReference type="EMBL" id="TMW56636.1"/>
    </source>
</evidence>
<feature type="region of interest" description="Disordered" evidence="1">
    <location>
        <begin position="143"/>
        <end position="177"/>
    </location>
</feature>
<feature type="region of interest" description="Disordered" evidence="1">
    <location>
        <begin position="222"/>
        <end position="257"/>
    </location>
</feature>
<dbReference type="OrthoDB" id="113225at2759"/>
<feature type="compositionally biased region" description="Polar residues" evidence="1">
    <location>
        <begin position="246"/>
        <end position="257"/>
    </location>
</feature>
<feature type="compositionally biased region" description="Low complexity" evidence="1">
    <location>
        <begin position="222"/>
        <end position="245"/>
    </location>
</feature>
<comment type="caution">
    <text evidence="2">The sequence shown here is derived from an EMBL/GenBank/DDBJ whole genome shotgun (WGS) entry which is preliminary data.</text>
</comment>
<sequence length="264" mass="29014">MMELDRSDPQLEMLFSPMTQRGQERFARARAAIRQHYGPAAQLIQAQQNSGKVEAPQIQRMRLRIREAANVSADEIFFQSFGQPEELLSVKNEFAREELPEVEDEETTSTSVGSSREYGGYSSLSARSSADVPVSSKFGFSSSHATGHVSQLAPPTHLRTPTRLSLKRQRTSDDSAEKMLPQRKARITLADTTNIVHTNAWQRHGSMSSTSTVSSIVKPFGAPSLSSTSSVSSSTAQPSMMSRSSQPTTAKFPSAINSRMFALR</sequence>
<protein>
    <submittedName>
        <fullName evidence="2">Uncharacterized protein</fullName>
    </submittedName>
</protein>
<gene>
    <name evidence="2" type="ORF">Poli38472_006646</name>
</gene>
<name>A0A8K1C557_PYTOL</name>
<reference evidence="2" key="1">
    <citation type="submission" date="2019-03" db="EMBL/GenBank/DDBJ databases">
        <title>Long read genome sequence of the mycoparasitic Pythium oligandrum ATCC 38472 isolated from sugarbeet rhizosphere.</title>
        <authorList>
            <person name="Gaulin E."/>
        </authorList>
    </citation>
    <scope>NUCLEOTIDE SEQUENCE</scope>
    <source>
        <strain evidence="2">ATCC 38472_TT</strain>
    </source>
</reference>
<feature type="region of interest" description="Disordered" evidence="1">
    <location>
        <begin position="97"/>
        <end position="127"/>
    </location>
</feature>
<evidence type="ECO:0000256" key="1">
    <source>
        <dbReference type="SAM" id="MobiDB-lite"/>
    </source>
</evidence>
<proteinExistence type="predicted"/>
<organism evidence="2 3">
    <name type="scientific">Pythium oligandrum</name>
    <name type="common">Mycoparasitic fungus</name>
    <dbReference type="NCBI Taxonomy" id="41045"/>
    <lineage>
        <taxon>Eukaryota</taxon>
        <taxon>Sar</taxon>
        <taxon>Stramenopiles</taxon>
        <taxon>Oomycota</taxon>
        <taxon>Peronosporomycetes</taxon>
        <taxon>Pythiales</taxon>
        <taxon>Pythiaceae</taxon>
        <taxon>Pythium</taxon>
    </lineage>
</organism>
<dbReference type="AlphaFoldDB" id="A0A8K1C557"/>
<accession>A0A8K1C557</accession>
<keyword evidence="3" id="KW-1185">Reference proteome</keyword>
<evidence type="ECO:0000313" key="3">
    <source>
        <dbReference type="Proteomes" id="UP000794436"/>
    </source>
</evidence>
<dbReference type="Proteomes" id="UP000794436">
    <property type="component" value="Unassembled WGS sequence"/>
</dbReference>
<dbReference type="EMBL" id="SPLM01000145">
    <property type="protein sequence ID" value="TMW56636.1"/>
    <property type="molecule type" value="Genomic_DNA"/>
</dbReference>